<dbReference type="PANTHER" id="PTHR12175">
    <property type="entry name" value="AD039 HT014 THIOREDOXIN FAMILY TRP26"/>
    <property type="match status" value="1"/>
</dbReference>
<dbReference type="InterPro" id="IPR045099">
    <property type="entry name" value="PITH1-like"/>
</dbReference>
<feature type="region of interest" description="Disordered" evidence="2">
    <location>
        <begin position="1"/>
        <end position="30"/>
    </location>
</feature>
<dbReference type="EMBL" id="JALLPB020000301">
    <property type="protein sequence ID" value="KAL3810792.1"/>
    <property type="molecule type" value="Genomic_DNA"/>
</dbReference>
<dbReference type="SUPFAM" id="SSF49785">
    <property type="entry name" value="Galactose-binding domain-like"/>
    <property type="match status" value="1"/>
</dbReference>
<evidence type="ECO:0000259" key="3">
    <source>
        <dbReference type="PROSITE" id="PS51532"/>
    </source>
</evidence>
<dbReference type="InterPro" id="IPR010400">
    <property type="entry name" value="PITH_dom"/>
</dbReference>
<feature type="compositionally biased region" description="Basic and acidic residues" evidence="2">
    <location>
        <begin position="1"/>
        <end position="18"/>
    </location>
</feature>
<dbReference type="AlphaFoldDB" id="A0ABD3RCP3"/>
<gene>
    <name evidence="4" type="ORF">ACHAXA_002399</name>
</gene>
<proteinExistence type="inferred from homology"/>
<dbReference type="Gene3D" id="2.60.120.470">
    <property type="entry name" value="PITH domain"/>
    <property type="match status" value="1"/>
</dbReference>
<dbReference type="Pfam" id="PF06201">
    <property type="entry name" value="PITH"/>
    <property type="match status" value="1"/>
</dbReference>
<feature type="domain" description="PITH" evidence="3">
    <location>
        <begin position="18"/>
        <end position="226"/>
    </location>
</feature>
<reference evidence="4 5" key="1">
    <citation type="submission" date="2024-10" db="EMBL/GenBank/DDBJ databases">
        <title>Updated reference genomes for cyclostephanoid diatoms.</title>
        <authorList>
            <person name="Roberts W.R."/>
            <person name="Alverson A.J."/>
        </authorList>
    </citation>
    <scope>NUCLEOTIDE SEQUENCE [LARGE SCALE GENOMIC DNA]</scope>
    <source>
        <strain evidence="4 5">AJA228-03</strain>
    </source>
</reference>
<sequence length="244" mass="27160">MPPHGCDGHSHDHEHAETDDTNPSLGTSLRPSVDFPNVTCLNESRRHACRDILKLYEERMSPYPNLLSSLDPDELPELLLIVPFHESVTMKSVCVLSHAGGSGSISSTPSSSIATAPPRTMKVYVNRANLDFETARELEPDAIITLVSPAHRWMDAHADGTIDYPLRPAGRFQNVTEIALYFDDNYHMDDGDDGDYVQTEITYVGFKGKGTNVKRRAVEAIYETTGMKADHKQHGNEYYAREGL</sequence>
<organism evidence="4 5">
    <name type="scientific">Cyclostephanos tholiformis</name>
    <dbReference type="NCBI Taxonomy" id="382380"/>
    <lineage>
        <taxon>Eukaryota</taxon>
        <taxon>Sar</taxon>
        <taxon>Stramenopiles</taxon>
        <taxon>Ochrophyta</taxon>
        <taxon>Bacillariophyta</taxon>
        <taxon>Coscinodiscophyceae</taxon>
        <taxon>Thalassiosirophycidae</taxon>
        <taxon>Stephanodiscales</taxon>
        <taxon>Stephanodiscaceae</taxon>
        <taxon>Cyclostephanos</taxon>
    </lineage>
</organism>
<dbReference type="PROSITE" id="PS51532">
    <property type="entry name" value="PITH"/>
    <property type="match status" value="1"/>
</dbReference>
<evidence type="ECO:0000313" key="4">
    <source>
        <dbReference type="EMBL" id="KAL3810792.1"/>
    </source>
</evidence>
<protein>
    <recommendedName>
        <fullName evidence="3">PITH domain-containing protein</fullName>
    </recommendedName>
</protein>
<dbReference type="PANTHER" id="PTHR12175:SF1">
    <property type="entry name" value="PITH DOMAIN-CONTAINING PROTEIN 1"/>
    <property type="match status" value="1"/>
</dbReference>
<dbReference type="InterPro" id="IPR008979">
    <property type="entry name" value="Galactose-bd-like_sf"/>
</dbReference>
<feature type="compositionally biased region" description="Polar residues" evidence="2">
    <location>
        <begin position="21"/>
        <end position="30"/>
    </location>
</feature>
<dbReference type="GO" id="GO:0005737">
    <property type="term" value="C:cytoplasm"/>
    <property type="evidence" value="ECO:0007669"/>
    <property type="project" value="UniProtKB-ARBA"/>
</dbReference>
<comment type="similarity">
    <text evidence="1">Belongs to the PITHD1 family.</text>
</comment>
<dbReference type="InterPro" id="IPR037047">
    <property type="entry name" value="PITH_dom_sf"/>
</dbReference>
<accession>A0ABD3RCP3</accession>
<comment type="caution">
    <text evidence="4">The sequence shown here is derived from an EMBL/GenBank/DDBJ whole genome shotgun (WGS) entry which is preliminary data.</text>
</comment>
<name>A0ABD3RCP3_9STRA</name>
<evidence type="ECO:0000256" key="1">
    <source>
        <dbReference type="ARBA" id="ARBA00025788"/>
    </source>
</evidence>
<evidence type="ECO:0000313" key="5">
    <source>
        <dbReference type="Proteomes" id="UP001530377"/>
    </source>
</evidence>
<evidence type="ECO:0000256" key="2">
    <source>
        <dbReference type="SAM" id="MobiDB-lite"/>
    </source>
</evidence>
<dbReference type="Proteomes" id="UP001530377">
    <property type="component" value="Unassembled WGS sequence"/>
</dbReference>
<keyword evidence="5" id="KW-1185">Reference proteome</keyword>